<comment type="caution">
    <text evidence="1">The sequence shown here is derived from an EMBL/GenBank/DDBJ whole genome shotgun (WGS) entry which is preliminary data.</text>
</comment>
<accession>A0AAW1VTV4</accession>
<proteinExistence type="predicted"/>
<dbReference type="AlphaFoldDB" id="A0AAW1VTV4"/>
<evidence type="ECO:0000313" key="2">
    <source>
        <dbReference type="Proteomes" id="UP001457282"/>
    </source>
</evidence>
<name>A0AAW1VTV4_RUBAR</name>
<dbReference type="EMBL" id="JBEDUW010000007">
    <property type="protein sequence ID" value="KAK9910497.1"/>
    <property type="molecule type" value="Genomic_DNA"/>
</dbReference>
<evidence type="ECO:0000313" key="1">
    <source>
        <dbReference type="EMBL" id="KAK9910497.1"/>
    </source>
</evidence>
<dbReference type="Proteomes" id="UP001457282">
    <property type="component" value="Unassembled WGS sequence"/>
</dbReference>
<keyword evidence="2" id="KW-1185">Reference proteome</keyword>
<gene>
    <name evidence="1" type="ORF">M0R45_034456</name>
</gene>
<reference evidence="1 2" key="1">
    <citation type="journal article" date="2023" name="G3 (Bethesda)">
        <title>A chromosome-length genome assembly and annotation of blackberry (Rubus argutus, cv. 'Hillquist').</title>
        <authorList>
            <person name="Bruna T."/>
            <person name="Aryal R."/>
            <person name="Dudchenko O."/>
            <person name="Sargent D.J."/>
            <person name="Mead D."/>
            <person name="Buti M."/>
            <person name="Cavallini A."/>
            <person name="Hytonen T."/>
            <person name="Andres J."/>
            <person name="Pham M."/>
            <person name="Weisz D."/>
            <person name="Mascagni F."/>
            <person name="Usai G."/>
            <person name="Natali L."/>
            <person name="Bassil N."/>
            <person name="Fernandez G.E."/>
            <person name="Lomsadze A."/>
            <person name="Armour M."/>
            <person name="Olukolu B."/>
            <person name="Poorten T."/>
            <person name="Britton C."/>
            <person name="Davik J."/>
            <person name="Ashrafi H."/>
            <person name="Aiden E.L."/>
            <person name="Borodovsky M."/>
            <person name="Worthington M."/>
        </authorList>
    </citation>
    <scope>NUCLEOTIDE SEQUENCE [LARGE SCALE GENOMIC DNA]</scope>
    <source>
        <strain evidence="1">PI 553951</strain>
    </source>
</reference>
<protein>
    <submittedName>
        <fullName evidence="1">Uncharacterized protein</fullName>
    </submittedName>
</protein>
<sequence>MSLKMFTSSMIGCIGIHFVVKGYVDQGRDALEHNAEGLYFGEWVELLLDLERKKAKIQAKKMCLNLWLGT</sequence>
<organism evidence="1 2">
    <name type="scientific">Rubus argutus</name>
    <name type="common">Southern blackberry</name>
    <dbReference type="NCBI Taxonomy" id="59490"/>
    <lineage>
        <taxon>Eukaryota</taxon>
        <taxon>Viridiplantae</taxon>
        <taxon>Streptophyta</taxon>
        <taxon>Embryophyta</taxon>
        <taxon>Tracheophyta</taxon>
        <taxon>Spermatophyta</taxon>
        <taxon>Magnoliopsida</taxon>
        <taxon>eudicotyledons</taxon>
        <taxon>Gunneridae</taxon>
        <taxon>Pentapetalae</taxon>
        <taxon>rosids</taxon>
        <taxon>fabids</taxon>
        <taxon>Rosales</taxon>
        <taxon>Rosaceae</taxon>
        <taxon>Rosoideae</taxon>
        <taxon>Rosoideae incertae sedis</taxon>
        <taxon>Rubus</taxon>
    </lineage>
</organism>